<proteinExistence type="inferred from homology"/>
<dbReference type="Gene3D" id="1.10.150.130">
    <property type="match status" value="1"/>
</dbReference>
<dbReference type="InterPro" id="IPR013762">
    <property type="entry name" value="Integrase-like_cat_sf"/>
</dbReference>
<dbReference type="InterPro" id="IPR050090">
    <property type="entry name" value="Tyrosine_recombinase_XerCD"/>
</dbReference>
<dbReference type="PANTHER" id="PTHR30349">
    <property type="entry name" value="PHAGE INTEGRASE-RELATED"/>
    <property type="match status" value="1"/>
</dbReference>
<dbReference type="Gene3D" id="1.10.443.10">
    <property type="entry name" value="Intergrase catalytic core"/>
    <property type="match status" value="1"/>
</dbReference>
<gene>
    <name evidence="7" type="ORF">SAMN04488075_1675</name>
</gene>
<dbReference type="Proteomes" id="UP000199125">
    <property type="component" value="Unassembled WGS sequence"/>
</dbReference>
<evidence type="ECO:0000313" key="8">
    <source>
        <dbReference type="Proteomes" id="UP000199125"/>
    </source>
</evidence>
<dbReference type="PANTHER" id="PTHR30349:SF64">
    <property type="entry name" value="PROPHAGE INTEGRASE INTD-RELATED"/>
    <property type="match status" value="1"/>
</dbReference>
<dbReference type="SUPFAM" id="SSF56349">
    <property type="entry name" value="DNA breaking-rejoining enzymes"/>
    <property type="match status" value="1"/>
</dbReference>
<evidence type="ECO:0000256" key="2">
    <source>
        <dbReference type="ARBA" id="ARBA00022908"/>
    </source>
</evidence>
<dbReference type="InterPro" id="IPR011010">
    <property type="entry name" value="DNA_brk_join_enz"/>
</dbReference>
<dbReference type="GO" id="GO:0003677">
    <property type="term" value="F:DNA binding"/>
    <property type="evidence" value="ECO:0007669"/>
    <property type="project" value="UniProtKB-KW"/>
</dbReference>
<evidence type="ECO:0000313" key="7">
    <source>
        <dbReference type="EMBL" id="SEH89439.1"/>
    </source>
</evidence>
<dbReference type="EMBL" id="FNXG01000002">
    <property type="protein sequence ID" value="SEH89439.1"/>
    <property type="molecule type" value="Genomic_DNA"/>
</dbReference>
<dbReference type="GO" id="GO:0015074">
    <property type="term" value="P:DNA integration"/>
    <property type="evidence" value="ECO:0007669"/>
    <property type="project" value="UniProtKB-KW"/>
</dbReference>
<protein>
    <submittedName>
        <fullName evidence="7">Site-specific recombinase XerC</fullName>
    </submittedName>
</protein>
<feature type="domain" description="Tyr recombinase" evidence="6">
    <location>
        <begin position="225"/>
        <end position="409"/>
    </location>
</feature>
<dbReference type="GO" id="GO:0006310">
    <property type="term" value="P:DNA recombination"/>
    <property type="evidence" value="ECO:0007669"/>
    <property type="project" value="UniProtKB-KW"/>
</dbReference>
<evidence type="ECO:0000259" key="6">
    <source>
        <dbReference type="PROSITE" id="PS51898"/>
    </source>
</evidence>
<sequence length="410" mass="45890">MGYDDKTRHIRQMESGSFEFRKRFPRASGLSGEFKRRFQAGCAVTMAQEYARVLAEYDAVASGKPVRVSSPDDVSVSGRIPKNLHTSQDHARVVAPSGGNPPKTLADAADLYLRDRLRMGRDIQGTRSLTRIRKHMEAATGVTFDQMPLVDLNRQHARDTRDYLMRLRKGRNADGDRLSPASVRRALVILSALTNYALEEFDLADTCRNPFRALPLNAGNQTAIERRDALPDDVFLAMRDKLTKELRLIWRILAGTGCRVAEVTGLRIQDVQLDDEMPHVMIRHHEGRRLKTASSVRSVPLVGDALVAVREAVGLAGTDGPLFPRYARPRGADAASAILMKHLRMITTDKRHVVHSLRHRMKDKMRLAGIPKDVQDLILGHASASVAESYGSMSVRLMVAYREMQKLDDH</sequence>
<evidence type="ECO:0000256" key="4">
    <source>
        <dbReference type="ARBA" id="ARBA00023172"/>
    </source>
</evidence>
<evidence type="ECO:0000256" key="5">
    <source>
        <dbReference type="SAM" id="MobiDB-lite"/>
    </source>
</evidence>
<organism evidence="7 8">
    <name type="scientific">Paracoccus alkenifer</name>
    <dbReference type="NCBI Taxonomy" id="65735"/>
    <lineage>
        <taxon>Bacteria</taxon>
        <taxon>Pseudomonadati</taxon>
        <taxon>Pseudomonadota</taxon>
        <taxon>Alphaproteobacteria</taxon>
        <taxon>Rhodobacterales</taxon>
        <taxon>Paracoccaceae</taxon>
        <taxon>Paracoccus</taxon>
    </lineage>
</organism>
<dbReference type="STRING" id="65735.SAMN04488075_1675"/>
<accession>A0A1H6LLI4</accession>
<feature type="compositionally biased region" description="Low complexity" evidence="5">
    <location>
        <begin position="66"/>
        <end position="77"/>
    </location>
</feature>
<keyword evidence="3" id="KW-0238">DNA-binding</keyword>
<evidence type="ECO:0000256" key="1">
    <source>
        <dbReference type="ARBA" id="ARBA00008857"/>
    </source>
</evidence>
<dbReference type="InterPro" id="IPR010998">
    <property type="entry name" value="Integrase_recombinase_N"/>
</dbReference>
<keyword evidence="2" id="KW-0229">DNA integration</keyword>
<reference evidence="8" key="1">
    <citation type="submission" date="2016-10" db="EMBL/GenBank/DDBJ databases">
        <authorList>
            <person name="Varghese N."/>
            <person name="Submissions S."/>
        </authorList>
    </citation>
    <scope>NUCLEOTIDE SEQUENCE [LARGE SCALE GENOMIC DNA]</scope>
    <source>
        <strain evidence="8">DSM 11593</strain>
    </source>
</reference>
<dbReference type="Pfam" id="PF00589">
    <property type="entry name" value="Phage_integrase"/>
    <property type="match status" value="1"/>
</dbReference>
<dbReference type="PROSITE" id="PS51898">
    <property type="entry name" value="TYR_RECOMBINASE"/>
    <property type="match status" value="1"/>
</dbReference>
<dbReference type="AlphaFoldDB" id="A0A1H6LLI4"/>
<comment type="similarity">
    <text evidence="1">Belongs to the 'phage' integrase family.</text>
</comment>
<name>A0A1H6LLI4_9RHOB</name>
<feature type="region of interest" description="Disordered" evidence="5">
    <location>
        <begin position="66"/>
        <end position="100"/>
    </location>
</feature>
<keyword evidence="8" id="KW-1185">Reference proteome</keyword>
<dbReference type="InterPro" id="IPR002104">
    <property type="entry name" value="Integrase_catalytic"/>
</dbReference>
<evidence type="ECO:0000256" key="3">
    <source>
        <dbReference type="ARBA" id="ARBA00023125"/>
    </source>
</evidence>
<keyword evidence="4" id="KW-0233">DNA recombination</keyword>